<gene>
    <name evidence="1" type="ORF">SAMN06297397_0928</name>
</gene>
<evidence type="ECO:0000313" key="2">
    <source>
        <dbReference type="Proteomes" id="UP000192328"/>
    </source>
</evidence>
<evidence type="ECO:0000313" key="1">
    <source>
        <dbReference type="EMBL" id="SMC43276.1"/>
    </source>
</evidence>
<name>A0AC61PJF1_9FIRM</name>
<comment type="caution">
    <text evidence="1">The sequence shown here is derived from an EMBL/GenBank/DDBJ whole genome shotgun (WGS) entry which is preliminary data.</text>
</comment>
<proteinExistence type="predicted"/>
<sequence>MTRRILCVLCALFLLFSVLPAAAEGGTDGCHSYDFDLSFSMNADAFPKLMRSRMSGYAALVNCLGLKGNIAWSDETRGMELDAVLYFKDNPSLSYPFRLYGTKERLFLSSPLLKDEVIFFNMAATLEFAVKAKNTLGLPLPYFAFLSPYVWEWSFASMSAHWDEAIGNYTESGTVTLDQFQTLAELWHEDLEYNEHVQRWINALAEGADNRQAAEAINKGFYDNLIYYYELITMNQPLTVTVSDGSITWENVLGKKLFSREETSDSLSVLLDLPASENGYVPTLSLVSNDNGDTYNFELRADLCKEGYEIPVDGVIEKAKTSNAAAEDIPDEIMEEEVIEPEEEEEEIVEEVYEEYEDDYNYDYEDEEFDSYVEEEGFDDVAALPDLLLHVYANGENLPKELPADSSFDLTGTTFGEVYPDYSFCLHGETKKDGYLLLSLRKPKPADDPTEPEEIFSCSGSMVPAEPREIPDYMQLSLDTYYNVFSFNETRLAEFRNKVVPLVLRSVLSFVNAMPTSACQSFLDDLTDSGVLNMLLD</sequence>
<accession>A0AC61PJF1</accession>
<dbReference type="Proteomes" id="UP000192328">
    <property type="component" value="Unassembled WGS sequence"/>
</dbReference>
<keyword evidence="2" id="KW-1185">Reference proteome</keyword>
<dbReference type="EMBL" id="FWXZ01000001">
    <property type="protein sequence ID" value="SMC43276.1"/>
    <property type="molecule type" value="Genomic_DNA"/>
</dbReference>
<reference evidence="1" key="1">
    <citation type="submission" date="2017-04" db="EMBL/GenBank/DDBJ databases">
        <authorList>
            <person name="Varghese N."/>
            <person name="Submissions S."/>
        </authorList>
    </citation>
    <scope>NUCLEOTIDE SEQUENCE</scope>
    <source>
        <strain evidence="1">WTE2008</strain>
    </source>
</reference>
<protein>
    <submittedName>
        <fullName evidence="1">Uncharacterized protein</fullName>
    </submittedName>
</protein>
<organism evidence="1 2">
    <name type="scientific">Aristaeella lactis</name>
    <dbReference type="NCBI Taxonomy" id="3046383"/>
    <lineage>
        <taxon>Bacteria</taxon>
        <taxon>Bacillati</taxon>
        <taxon>Bacillota</taxon>
        <taxon>Clostridia</taxon>
        <taxon>Eubacteriales</taxon>
        <taxon>Aristaeellaceae</taxon>
        <taxon>Aristaeella</taxon>
    </lineage>
</organism>